<dbReference type="InterPro" id="IPR036890">
    <property type="entry name" value="HATPase_C_sf"/>
</dbReference>
<protein>
    <submittedName>
        <fullName evidence="2">Chloroplast sensor kinase, chloroplastic</fullName>
    </submittedName>
</protein>
<accession>A0A6J1DC84</accession>
<proteinExistence type="predicted"/>
<dbReference type="GO" id="GO:0016301">
    <property type="term" value="F:kinase activity"/>
    <property type="evidence" value="ECO:0007669"/>
    <property type="project" value="UniProtKB-KW"/>
</dbReference>
<keyword evidence="1" id="KW-1185">Reference proteome</keyword>
<dbReference type="GeneID" id="111019704"/>
<sequence>MLLSAPALQNPLYYANSSSSFLPFLSNNALKLHSFIRLRPLTFASASSSLTDSSSIRNPSLNPNLLRHVAHTVRDDEEDGPMVSSACAVASAILRASTSPVEFVHRIEKSHNKGLVLPSPDFRRLCVEQLDLFRRIVDPEALLSVYVRPAGSYVMDRLELRCVASYPGVNVTDVVLLVGNFSVPTGLRAAEAAFSSQRVEVIPEHNAIVFPMVKHPFVVGFLVAELPNLEMERCMGMQSSDHDLWPYSSPYEACALLTGSETSTQGIQSTTNGPLRTYKLNQDRQSNAFHISRSLAMAYVMDQKAMLLQQSSWQNNLRMSNLVDQIRGSLSSIQSLSKMLSVHMKKSEIAYEILEDILLQGDHMRDTLRQLQDAVSLTKANIVHYNEETLKKMYKSSNPLSESVKNQLDNFPKDVSSLRMQGGLVSSNTTVKDLEMPMPPAVLAPVQRYGIRSCNVSDVLIDLVEAVKPLACKQQRIVELSEQACSMQIAVEESSLRQALSNLIEGALLRTRVGGRVEIVSTTAPAGGALIVIDDDGPDMHYMTQMHSLTPFGADLLSKERVEDNMTWNFVAGLTVACEILESYGCVVRVISPRCSDAALGSGGTRLELWLPSIPGTTLHNFDIPTQEA</sequence>
<dbReference type="PANTHER" id="PTHR48206">
    <property type="entry name" value="CHLOROPLAST SENSOR KINASE, CHLOROPLASTIC"/>
    <property type="match status" value="1"/>
</dbReference>
<reference evidence="2" key="1">
    <citation type="submission" date="2025-08" db="UniProtKB">
        <authorList>
            <consortium name="RefSeq"/>
        </authorList>
    </citation>
    <scope>IDENTIFICATION</scope>
    <source>
        <strain evidence="2">OHB3-1</strain>
    </source>
</reference>
<dbReference type="Gene3D" id="3.30.565.10">
    <property type="entry name" value="Histidine kinase-like ATPase, C-terminal domain"/>
    <property type="match status" value="1"/>
</dbReference>
<name>A0A6J1DC84_MOMCH</name>
<dbReference type="KEGG" id="mcha:111019704"/>
<gene>
    <name evidence="2" type="primary">LOC111019704</name>
</gene>
<dbReference type="Proteomes" id="UP000504603">
    <property type="component" value="Unplaced"/>
</dbReference>
<keyword evidence="2" id="KW-0808">Transferase</keyword>
<dbReference type="SUPFAM" id="SSF55874">
    <property type="entry name" value="ATPase domain of HSP90 chaperone/DNA topoisomerase II/histidine kinase"/>
    <property type="match status" value="1"/>
</dbReference>
<evidence type="ECO:0000313" key="2">
    <source>
        <dbReference type="RefSeq" id="XP_022151810.1"/>
    </source>
</evidence>
<dbReference type="OrthoDB" id="43364at2759"/>
<dbReference type="PANTHER" id="PTHR48206:SF1">
    <property type="entry name" value="CHLOROPLAST SENSOR KINASE, CHLOROPLASTIC"/>
    <property type="match status" value="1"/>
</dbReference>
<dbReference type="InterPro" id="IPR053334">
    <property type="entry name" value="Chloroplast_Sensor_Kinase"/>
</dbReference>
<keyword evidence="2" id="KW-0418">Kinase</keyword>
<evidence type="ECO:0000313" key="1">
    <source>
        <dbReference type="Proteomes" id="UP000504603"/>
    </source>
</evidence>
<dbReference type="AlphaFoldDB" id="A0A6J1DC84"/>
<dbReference type="RefSeq" id="XP_022151810.1">
    <property type="nucleotide sequence ID" value="XM_022296118.1"/>
</dbReference>
<organism evidence="1 2">
    <name type="scientific">Momordica charantia</name>
    <name type="common">Bitter gourd</name>
    <name type="synonym">Balsam pear</name>
    <dbReference type="NCBI Taxonomy" id="3673"/>
    <lineage>
        <taxon>Eukaryota</taxon>
        <taxon>Viridiplantae</taxon>
        <taxon>Streptophyta</taxon>
        <taxon>Embryophyta</taxon>
        <taxon>Tracheophyta</taxon>
        <taxon>Spermatophyta</taxon>
        <taxon>Magnoliopsida</taxon>
        <taxon>eudicotyledons</taxon>
        <taxon>Gunneridae</taxon>
        <taxon>Pentapetalae</taxon>
        <taxon>rosids</taxon>
        <taxon>fabids</taxon>
        <taxon>Cucurbitales</taxon>
        <taxon>Cucurbitaceae</taxon>
        <taxon>Momordiceae</taxon>
        <taxon>Momordica</taxon>
    </lineage>
</organism>